<keyword evidence="2" id="KW-1185">Reference proteome</keyword>
<evidence type="ECO:0000313" key="1">
    <source>
        <dbReference type="EMBL" id="GAA1787814.1"/>
    </source>
</evidence>
<accession>A0ABN2LGZ5</accession>
<dbReference type="Proteomes" id="UP001500218">
    <property type="component" value="Unassembled WGS sequence"/>
</dbReference>
<dbReference type="EMBL" id="BAAALT010000014">
    <property type="protein sequence ID" value="GAA1787814.1"/>
    <property type="molecule type" value="Genomic_DNA"/>
</dbReference>
<organism evidence="1 2">
    <name type="scientific">Luedemannella flava</name>
    <dbReference type="NCBI Taxonomy" id="349316"/>
    <lineage>
        <taxon>Bacteria</taxon>
        <taxon>Bacillati</taxon>
        <taxon>Actinomycetota</taxon>
        <taxon>Actinomycetes</taxon>
        <taxon>Micromonosporales</taxon>
        <taxon>Micromonosporaceae</taxon>
        <taxon>Luedemannella</taxon>
    </lineage>
</organism>
<protein>
    <submittedName>
        <fullName evidence="1">Uncharacterized protein</fullName>
    </submittedName>
</protein>
<gene>
    <name evidence="1" type="ORF">GCM10009682_07280</name>
</gene>
<name>A0ABN2LGZ5_9ACTN</name>
<reference evidence="1 2" key="1">
    <citation type="journal article" date="2019" name="Int. J. Syst. Evol. Microbiol.">
        <title>The Global Catalogue of Microorganisms (GCM) 10K type strain sequencing project: providing services to taxonomists for standard genome sequencing and annotation.</title>
        <authorList>
            <consortium name="The Broad Institute Genomics Platform"/>
            <consortium name="The Broad Institute Genome Sequencing Center for Infectious Disease"/>
            <person name="Wu L."/>
            <person name="Ma J."/>
        </authorList>
    </citation>
    <scope>NUCLEOTIDE SEQUENCE [LARGE SCALE GENOMIC DNA]</scope>
    <source>
        <strain evidence="1 2">JCM 13250</strain>
    </source>
</reference>
<evidence type="ECO:0000313" key="2">
    <source>
        <dbReference type="Proteomes" id="UP001500218"/>
    </source>
</evidence>
<proteinExistence type="predicted"/>
<comment type="caution">
    <text evidence="1">The sequence shown here is derived from an EMBL/GenBank/DDBJ whole genome shotgun (WGS) entry which is preliminary data.</text>
</comment>
<sequence>MIRQFSAARLTRPNTLRPVVSIPPEVYGDAAAVLDSALIGDRDGVVHAFDEAVDKRGVRGAYDVAVCLAATLVGEGTPQSFAALEFPNIDDAGYDMRWVARFVSACANADDSTGEALFSAALVDGQLSECLLTLAGSTIATIKHRAG</sequence>